<reference evidence="3 4" key="1">
    <citation type="submission" date="2016-02" db="EMBL/GenBank/DDBJ databases">
        <title>Complete genome sequence of Halocynthiibacter arcticus PAMC 20958t from arctic marine sediment.</title>
        <authorList>
            <person name="Lee Y.M."/>
            <person name="Baek K."/>
            <person name="Lee H.K."/>
            <person name="Shin S.C."/>
        </authorList>
    </citation>
    <scope>NUCLEOTIDE SEQUENCE [LARGE SCALE GENOMIC DNA]</scope>
    <source>
        <strain evidence="3">PAMC 20958</strain>
    </source>
</reference>
<proteinExistence type="predicted"/>
<dbReference type="KEGG" id="hat:RC74_10315"/>
<protein>
    <recommendedName>
        <fullName evidence="5">Zinc resistance-associated protein</fullName>
    </recommendedName>
</protein>
<evidence type="ECO:0000313" key="4">
    <source>
        <dbReference type="Proteomes" id="UP000070371"/>
    </source>
</evidence>
<keyword evidence="2" id="KW-0472">Membrane</keyword>
<dbReference type="AlphaFoldDB" id="A0A126UZX1"/>
<gene>
    <name evidence="3" type="ORF">RC74_10315</name>
</gene>
<keyword evidence="2" id="KW-0812">Transmembrane</keyword>
<evidence type="ECO:0000313" key="3">
    <source>
        <dbReference type="EMBL" id="AML51603.1"/>
    </source>
</evidence>
<sequence>MIKNPPPSQTSRLARGVLIGSLALNFLIIGGAIGFILTADKHRQPLPSSFSIGPFTQALEDVQRQKIRENLKENMEVRRKNDWRESRRAFAAFLASLQQEPFERAKVVDALNAMEMQSKTRRKEGTDAYLDALESMTPQERSTYVERLEREVKKHRSRPKKTSPEQK</sequence>
<evidence type="ECO:0000256" key="2">
    <source>
        <dbReference type="SAM" id="Phobius"/>
    </source>
</evidence>
<evidence type="ECO:0008006" key="5">
    <source>
        <dbReference type="Google" id="ProtNLM"/>
    </source>
</evidence>
<accession>A0A126UZX1</accession>
<dbReference type="Pfam" id="PF13801">
    <property type="entry name" value="Metal_resist"/>
    <property type="match status" value="1"/>
</dbReference>
<name>A0A126UZX1_9RHOB</name>
<dbReference type="STRING" id="1579316.RC74_10315"/>
<keyword evidence="2" id="KW-1133">Transmembrane helix</keyword>
<dbReference type="Proteomes" id="UP000070371">
    <property type="component" value="Chromosome"/>
</dbReference>
<feature type="compositionally biased region" description="Basic and acidic residues" evidence="1">
    <location>
        <begin position="143"/>
        <end position="152"/>
    </location>
</feature>
<keyword evidence="4" id="KW-1185">Reference proteome</keyword>
<evidence type="ECO:0000256" key="1">
    <source>
        <dbReference type="SAM" id="MobiDB-lite"/>
    </source>
</evidence>
<dbReference type="RefSeq" id="WP_039004646.1">
    <property type="nucleotide sequence ID" value="NZ_CP014327.1"/>
</dbReference>
<feature type="region of interest" description="Disordered" evidence="1">
    <location>
        <begin position="133"/>
        <end position="167"/>
    </location>
</feature>
<dbReference type="InterPro" id="IPR025961">
    <property type="entry name" value="Metal_resist"/>
</dbReference>
<feature type="transmembrane region" description="Helical" evidence="2">
    <location>
        <begin position="13"/>
        <end position="37"/>
    </location>
</feature>
<dbReference type="OrthoDB" id="7865640at2"/>
<dbReference type="EMBL" id="CP014327">
    <property type="protein sequence ID" value="AML51603.1"/>
    <property type="molecule type" value="Genomic_DNA"/>
</dbReference>
<organism evidence="3 4">
    <name type="scientific">Falsihalocynthiibacter arcticus</name>
    <dbReference type="NCBI Taxonomy" id="1579316"/>
    <lineage>
        <taxon>Bacteria</taxon>
        <taxon>Pseudomonadati</taxon>
        <taxon>Pseudomonadota</taxon>
        <taxon>Alphaproteobacteria</taxon>
        <taxon>Rhodobacterales</taxon>
        <taxon>Roseobacteraceae</taxon>
        <taxon>Falsihalocynthiibacter</taxon>
    </lineage>
</organism>